<evidence type="ECO:0000313" key="1">
    <source>
        <dbReference type="EnsemblPlants" id="AVESA.00010b.r2.2DG0364480.1.CDS"/>
    </source>
</evidence>
<keyword evidence="2" id="KW-1185">Reference proteome</keyword>
<proteinExistence type="predicted"/>
<sequence>MKHLLLSCTCLLLCAIVTPVSSDIRREAEALLKWKASLTGAEESLSSWSFANSPSLCHWMHIGCNSVGNTTIMLNISGASLNGTLDKLDFSAFPNLKTLILSGNGLHGDIPGGIGNLTSLVKLQIDSNQYLTGAIPRGIGQLKQLTELQLEDLGLDGALPEEIGNLTSLKKLSLYSINLAGSIPLTIGKLKKLHLLNLRKNNLTGHIPLEIGNMTELGRMDLTQNYLHGKIPGTISDLVKLSALLLSENQLGGDIIPELGNSSTLSYINIADNRFSGLFPSSICAGGALVTVIAAYNGFTSLDDLTFQNCTTLKHIDFTENNIVADLMGWFAKPPEQLRGMAFSKNQLSGTLLTDRGGIPREVGNLALLESLDLSVNQLSGEIPPSLADLTAIGTLNLSSNRLSGRIPTGSQLQTFDPSAYSNNSGLCGSPLQDCVNPSAPKQNEMIQDEEALWLYCFVVAGVIFGFWLYWGMLLYCNETWRCALYQYVDSVQDKVITKCGYSVSAPTRNLFFPSPVAAVLEKLRIFVKQLLEKGITLVQNKGTYQVAAYRTFKLRR</sequence>
<accession>A0ACD5V1J8</accession>
<dbReference type="Proteomes" id="UP001732700">
    <property type="component" value="Chromosome 2D"/>
</dbReference>
<reference evidence="1" key="2">
    <citation type="submission" date="2025-09" db="UniProtKB">
        <authorList>
            <consortium name="EnsemblPlants"/>
        </authorList>
    </citation>
    <scope>IDENTIFICATION</scope>
</reference>
<protein>
    <submittedName>
        <fullName evidence="1">Uncharacterized protein</fullName>
    </submittedName>
</protein>
<organism evidence="1 2">
    <name type="scientific">Avena sativa</name>
    <name type="common">Oat</name>
    <dbReference type="NCBI Taxonomy" id="4498"/>
    <lineage>
        <taxon>Eukaryota</taxon>
        <taxon>Viridiplantae</taxon>
        <taxon>Streptophyta</taxon>
        <taxon>Embryophyta</taxon>
        <taxon>Tracheophyta</taxon>
        <taxon>Spermatophyta</taxon>
        <taxon>Magnoliopsida</taxon>
        <taxon>Liliopsida</taxon>
        <taxon>Poales</taxon>
        <taxon>Poaceae</taxon>
        <taxon>BOP clade</taxon>
        <taxon>Pooideae</taxon>
        <taxon>Poodae</taxon>
        <taxon>Poeae</taxon>
        <taxon>Poeae Chloroplast Group 1 (Aveneae type)</taxon>
        <taxon>Aveninae</taxon>
        <taxon>Avena</taxon>
    </lineage>
</organism>
<name>A0ACD5V1J8_AVESA</name>
<reference evidence="1" key="1">
    <citation type="submission" date="2021-05" db="EMBL/GenBank/DDBJ databases">
        <authorList>
            <person name="Scholz U."/>
            <person name="Mascher M."/>
            <person name="Fiebig A."/>
        </authorList>
    </citation>
    <scope>NUCLEOTIDE SEQUENCE [LARGE SCALE GENOMIC DNA]</scope>
</reference>
<dbReference type="EnsemblPlants" id="AVESA.00010b.r2.2DG0364480.1">
    <property type="protein sequence ID" value="AVESA.00010b.r2.2DG0364480.1.CDS"/>
    <property type="gene ID" value="AVESA.00010b.r2.2DG0364480"/>
</dbReference>
<evidence type="ECO:0000313" key="2">
    <source>
        <dbReference type="Proteomes" id="UP001732700"/>
    </source>
</evidence>